<proteinExistence type="predicted"/>
<name>A0ABU7CPT5_9TELE</name>
<feature type="region of interest" description="Disordered" evidence="1">
    <location>
        <begin position="1"/>
        <end position="184"/>
    </location>
</feature>
<sequence>VSNGTETQSGGNSATAETQKQQEEDRDGFQQAPRQYNSLPRQPRKNPSTVSQDSWERSCPPSEGFQTPKEHPRHSMGPGSRNGNMGKPSLNARVLLETEELLRQEQRRREQEASKTRPSPAQEAHSSSSAYKHSLDHNQASATGHVQTPQRSKGPYRQDVPPSPSQLAKLGHRQGSEKGRFLYS</sequence>
<feature type="compositionally biased region" description="Polar residues" evidence="1">
    <location>
        <begin position="32"/>
        <end position="53"/>
    </location>
</feature>
<organism evidence="2 3">
    <name type="scientific">Characodon lateralis</name>
    <dbReference type="NCBI Taxonomy" id="208331"/>
    <lineage>
        <taxon>Eukaryota</taxon>
        <taxon>Metazoa</taxon>
        <taxon>Chordata</taxon>
        <taxon>Craniata</taxon>
        <taxon>Vertebrata</taxon>
        <taxon>Euteleostomi</taxon>
        <taxon>Actinopterygii</taxon>
        <taxon>Neopterygii</taxon>
        <taxon>Teleostei</taxon>
        <taxon>Neoteleostei</taxon>
        <taxon>Acanthomorphata</taxon>
        <taxon>Ovalentaria</taxon>
        <taxon>Atherinomorphae</taxon>
        <taxon>Cyprinodontiformes</taxon>
        <taxon>Goodeidae</taxon>
        <taxon>Characodon</taxon>
    </lineage>
</organism>
<feature type="compositionally biased region" description="Basic and acidic residues" evidence="1">
    <location>
        <begin position="174"/>
        <end position="184"/>
    </location>
</feature>
<dbReference type="EMBL" id="JAHUTJ010001456">
    <property type="protein sequence ID" value="MED6264694.1"/>
    <property type="molecule type" value="Genomic_DNA"/>
</dbReference>
<gene>
    <name evidence="2" type="ORF">CHARACLAT_017388</name>
</gene>
<dbReference type="PANTHER" id="PTHR16484">
    <property type="entry name" value="PARTITIONING DEFECTIVE 3 RELATED"/>
    <property type="match status" value="1"/>
</dbReference>
<accession>A0ABU7CPT5</accession>
<evidence type="ECO:0000256" key="1">
    <source>
        <dbReference type="SAM" id="MobiDB-lite"/>
    </source>
</evidence>
<dbReference type="PANTHER" id="PTHR16484:SF10">
    <property type="entry name" value="PARTITIONING DEFECTIVE 3 HOMOLOG"/>
    <property type="match status" value="1"/>
</dbReference>
<evidence type="ECO:0000313" key="3">
    <source>
        <dbReference type="Proteomes" id="UP001352852"/>
    </source>
</evidence>
<keyword evidence="3" id="KW-1185">Reference proteome</keyword>
<feature type="compositionally biased region" description="Polar residues" evidence="1">
    <location>
        <begin position="1"/>
        <end position="19"/>
    </location>
</feature>
<reference evidence="2 3" key="1">
    <citation type="submission" date="2021-06" db="EMBL/GenBank/DDBJ databases">
        <authorList>
            <person name="Palmer J.M."/>
        </authorList>
    </citation>
    <scope>NUCLEOTIDE SEQUENCE [LARGE SCALE GENOMIC DNA]</scope>
    <source>
        <strain evidence="2 3">CL_MEX2019</strain>
        <tissue evidence="2">Muscle</tissue>
    </source>
</reference>
<protein>
    <submittedName>
        <fullName evidence="2">Uncharacterized protein</fullName>
    </submittedName>
</protein>
<evidence type="ECO:0000313" key="2">
    <source>
        <dbReference type="EMBL" id="MED6264694.1"/>
    </source>
</evidence>
<feature type="compositionally biased region" description="Basic and acidic residues" evidence="1">
    <location>
        <begin position="100"/>
        <end position="115"/>
    </location>
</feature>
<comment type="caution">
    <text evidence="2">The sequence shown here is derived from an EMBL/GenBank/DDBJ whole genome shotgun (WGS) entry which is preliminary data.</text>
</comment>
<dbReference type="InterPro" id="IPR052213">
    <property type="entry name" value="PAR3"/>
</dbReference>
<feature type="compositionally biased region" description="Polar residues" evidence="1">
    <location>
        <begin position="116"/>
        <end position="151"/>
    </location>
</feature>
<feature type="non-terminal residue" evidence="2">
    <location>
        <position position="1"/>
    </location>
</feature>
<dbReference type="Proteomes" id="UP001352852">
    <property type="component" value="Unassembled WGS sequence"/>
</dbReference>